<proteinExistence type="predicted"/>
<reference evidence="1" key="1">
    <citation type="submission" date="2019-03" db="EMBL/GenBank/DDBJ databases">
        <authorList>
            <person name="Mank J."/>
            <person name="Almeida P."/>
        </authorList>
    </citation>
    <scope>NUCLEOTIDE SEQUENCE</scope>
    <source>
        <strain evidence="1">78183</strain>
    </source>
</reference>
<sequence>MGERALILEVGVRSVGEAMDLFFVGREGREAWRGCFLPRSCEEEGTGFLPRGLITLSIFLVLWIMEERKQRQ</sequence>
<organism evidence="1">
    <name type="scientific">Salix viminalis</name>
    <name type="common">Common osier</name>
    <name type="synonym">Basket willow</name>
    <dbReference type="NCBI Taxonomy" id="40686"/>
    <lineage>
        <taxon>Eukaryota</taxon>
        <taxon>Viridiplantae</taxon>
        <taxon>Streptophyta</taxon>
        <taxon>Embryophyta</taxon>
        <taxon>Tracheophyta</taxon>
        <taxon>Spermatophyta</taxon>
        <taxon>Magnoliopsida</taxon>
        <taxon>eudicotyledons</taxon>
        <taxon>Gunneridae</taxon>
        <taxon>Pentapetalae</taxon>
        <taxon>rosids</taxon>
        <taxon>fabids</taxon>
        <taxon>Malpighiales</taxon>
        <taxon>Salicaceae</taxon>
        <taxon>Saliceae</taxon>
        <taxon>Salix</taxon>
    </lineage>
</organism>
<name>A0A6N2NGX2_SALVM</name>
<dbReference type="AlphaFoldDB" id="A0A6N2NGX2"/>
<accession>A0A6N2NGX2</accession>
<protein>
    <submittedName>
        <fullName evidence="1">Uncharacterized protein</fullName>
    </submittedName>
</protein>
<dbReference type="EMBL" id="CAADRP010002351">
    <property type="protein sequence ID" value="VFU66436.1"/>
    <property type="molecule type" value="Genomic_DNA"/>
</dbReference>
<gene>
    <name evidence="1" type="ORF">SVIM_LOCUS515845</name>
</gene>
<evidence type="ECO:0000313" key="1">
    <source>
        <dbReference type="EMBL" id="VFU66436.1"/>
    </source>
</evidence>